<keyword evidence="1" id="KW-1133">Transmembrane helix</keyword>
<proteinExistence type="predicted"/>
<dbReference type="PROSITE" id="PS51257">
    <property type="entry name" value="PROKAR_LIPOPROTEIN"/>
    <property type="match status" value="1"/>
</dbReference>
<evidence type="ECO:0000313" key="3">
    <source>
        <dbReference type="Proteomes" id="UP000198345"/>
    </source>
</evidence>
<name>A0A226GQN0_9FLAO</name>
<dbReference type="EMBL" id="MUGW01000076">
    <property type="protein sequence ID" value="OXA83706.1"/>
    <property type="molecule type" value="Genomic_DNA"/>
</dbReference>
<gene>
    <name evidence="2" type="ORF">B0A66_22095</name>
</gene>
<dbReference type="AlphaFoldDB" id="A0A226GQN0"/>
<dbReference type="Proteomes" id="UP000198345">
    <property type="component" value="Unassembled WGS sequence"/>
</dbReference>
<keyword evidence="1" id="KW-0812">Transmembrane</keyword>
<comment type="caution">
    <text evidence="2">The sequence shown here is derived from an EMBL/GenBank/DDBJ whole genome shotgun (WGS) entry which is preliminary data.</text>
</comment>
<sequence length="61" mass="7272">MLLQQKQMEKQTKLFRKIIIMLFTGIFFNALFSCQENKKELGVKNNTYKIKKNKSTEIDID</sequence>
<keyword evidence="3" id="KW-1185">Reference proteome</keyword>
<organism evidence="2 3">
    <name type="scientific">Flavobacterium hercynium</name>
    <dbReference type="NCBI Taxonomy" id="387094"/>
    <lineage>
        <taxon>Bacteria</taxon>
        <taxon>Pseudomonadati</taxon>
        <taxon>Bacteroidota</taxon>
        <taxon>Flavobacteriia</taxon>
        <taxon>Flavobacteriales</taxon>
        <taxon>Flavobacteriaceae</taxon>
        <taxon>Flavobacterium</taxon>
    </lineage>
</organism>
<evidence type="ECO:0000256" key="1">
    <source>
        <dbReference type="SAM" id="Phobius"/>
    </source>
</evidence>
<keyword evidence="1" id="KW-0472">Membrane</keyword>
<accession>A0A226GQN0</accession>
<evidence type="ECO:0000313" key="2">
    <source>
        <dbReference type="EMBL" id="OXA83706.1"/>
    </source>
</evidence>
<protein>
    <recommendedName>
        <fullName evidence="4">Lipoprotein</fullName>
    </recommendedName>
</protein>
<reference evidence="2 3" key="1">
    <citation type="submission" date="2016-11" db="EMBL/GenBank/DDBJ databases">
        <title>Whole genomes of Flavobacteriaceae.</title>
        <authorList>
            <person name="Stine C."/>
            <person name="Li C."/>
            <person name="Tadesse D."/>
        </authorList>
    </citation>
    <scope>NUCLEOTIDE SEQUENCE [LARGE SCALE GENOMIC DNA]</scope>
    <source>
        <strain evidence="2 3">DSM 18292</strain>
    </source>
</reference>
<evidence type="ECO:0008006" key="4">
    <source>
        <dbReference type="Google" id="ProtNLM"/>
    </source>
</evidence>
<feature type="transmembrane region" description="Helical" evidence="1">
    <location>
        <begin position="14"/>
        <end position="32"/>
    </location>
</feature>